<reference evidence="1 2" key="1">
    <citation type="journal article" date="2013" name="PLoS ONE">
        <title>Predicting the Proteins of Angomonas deanei, Strigomonas culicis and Their Respective Endosymbionts Reveals New Aspects of the Trypanosomatidae Family.</title>
        <authorList>
            <person name="Motta M.C."/>
            <person name="Martins A.C."/>
            <person name="de Souza S.S."/>
            <person name="Catta-Preta C.M."/>
            <person name="Silva R."/>
            <person name="Klein C.C."/>
            <person name="de Almeida L.G."/>
            <person name="de Lima Cunha O."/>
            <person name="Ciapina L.P."/>
            <person name="Brocchi M."/>
            <person name="Colabardini A.C."/>
            <person name="de Araujo Lima B."/>
            <person name="Machado C.R."/>
            <person name="de Almeida Soares C.M."/>
            <person name="Probst C.M."/>
            <person name="de Menezes C.B."/>
            <person name="Thompson C.E."/>
            <person name="Bartholomeu D.C."/>
            <person name="Gradia D.F."/>
            <person name="Pavoni D.P."/>
            <person name="Grisard E.C."/>
            <person name="Fantinatti-Garboggini F."/>
            <person name="Marchini F.K."/>
            <person name="Rodrigues-Luiz G.F."/>
            <person name="Wagner G."/>
            <person name="Goldman G.H."/>
            <person name="Fietto J.L."/>
            <person name="Elias M.C."/>
            <person name="Goldman M.H."/>
            <person name="Sagot M.F."/>
            <person name="Pereira M."/>
            <person name="Stoco P.H."/>
            <person name="de Mendonca-Neto R.P."/>
            <person name="Teixeira S.M."/>
            <person name="Maciel T.E."/>
            <person name="de Oliveira Mendes T.A."/>
            <person name="Urmenyi T.P."/>
            <person name="de Souza W."/>
            <person name="Schenkman S."/>
            <person name="de Vasconcelos A.T."/>
        </authorList>
    </citation>
    <scope>NUCLEOTIDE SEQUENCE [LARGE SCALE GENOMIC DNA]</scope>
</reference>
<dbReference type="OrthoDB" id="240747at2759"/>
<dbReference type="AlphaFoldDB" id="S9U2Q4"/>
<accession>S9U2Q4</accession>
<name>S9U2Q4_9TRYP</name>
<protein>
    <submittedName>
        <fullName evidence="1">Uncharacterized protein</fullName>
    </submittedName>
</protein>
<gene>
    <name evidence="1" type="ORF">STCU_07817</name>
</gene>
<keyword evidence="2" id="KW-1185">Reference proteome</keyword>
<evidence type="ECO:0000313" key="1">
    <source>
        <dbReference type="EMBL" id="EPY23213.1"/>
    </source>
</evidence>
<evidence type="ECO:0000313" key="2">
    <source>
        <dbReference type="Proteomes" id="UP000015354"/>
    </source>
</evidence>
<proteinExistence type="predicted"/>
<dbReference type="CDD" id="cd23655">
    <property type="entry name" value="mS61-like"/>
    <property type="match status" value="1"/>
</dbReference>
<dbReference type="Proteomes" id="UP000015354">
    <property type="component" value="Unassembled WGS sequence"/>
</dbReference>
<dbReference type="EMBL" id="ATMH01007817">
    <property type="protein sequence ID" value="EPY23213.1"/>
    <property type="molecule type" value="Genomic_DNA"/>
</dbReference>
<comment type="caution">
    <text evidence="1">The sequence shown here is derived from an EMBL/GenBank/DDBJ whole genome shotgun (WGS) entry which is preliminary data.</text>
</comment>
<sequence length="306" mass="34441">MQSTRLLLFRMQLGRMYVDYKIQSRDHRRGWRVEGALVDPRLPTTVLPLSWLEPLRSPSTRLPSGYFAEEPVYAAPRYGDRLQPGGAAADTQATNPAPRAPLLFAELFPHARREAAPAAAPNAVRAGPVVLYITGQPAPVVLTPLFVPEDSWGLLQGDGEVDLRLGLDAIEQCGLYSELRPGGLLYPQLPHASVSAATEPVQDVLRRYGMKVGLSESPLVARPWTRMKYMFIDELQRGPKLTEFVGHNPRNGTPWRFSQHTRYFRQGIWRETIRRNEMNEGLHSHSSWQKSPQQSVPDISFLAPYP</sequence>
<organism evidence="1 2">
    <name type="scientific">Strigomonas culicis</name>
    <dbReference type="NCBI Taxonomy" id="28005"/>
    <lineage>
        <taxon>Eukaryota</taxon>
        <taxon>Discoba</taxon>
        <taxon>Euglenozoa</taxon>
        <taxon>Kinetoplastea</taxon>
        <taxon>Metakinetoplastina</taxon>
        <taxon>Trypanosomatida</taxon>
        <taxon>Trypanosomatidae</taxon>
        <taxon>Strigomonadinae</taxon>
        <taxon>Strigomonas</taxon>
    </lineage>
</organism>